<dbReference type="InterPro" id="IPR037026">
    <property type="entry name" value="Vgr_OB-fold_dom_sf"/>
</dbReference>
<evidence type="ECO:0000259" key="1">
    <source>
        <dbReference type="Pfam" id="PF04717"/>
    </source>
</evidence>
<name>A0A2T6C6Z3_9FLAO</name>
<dbReference type="NCBIfam" id="TIGR01646">
    <property type="entry name" value="vgr_GE"/>
    <property type="match status" value="1"/>
</dbReference>
<accession>A0A2T6C6Z3</accession>
<dbReference type="SUPFAM" id="SSF69279">
    <property type="entry name" value="Phage tail proteins"/>
    <property type="match status" value="1"/>
</dbReference>
<dbReference type="EMBL" id="QBKT01000001">
    <property type="protein sequence ID" value="PTX64055.1"/>
    <property type="molecule type" value="Genomic_DNA"/>
</dbReference>
<keyword evidence="3" id="KW-1185">Reference proteome</keyword>
<sequence length="599" mass="64404">MSASTNIDSGGVVTFDIKTNGSVIPDAMDIQSVEVEKGVNRISTARVVVIDGNPGKETFEASSSSTFVPGNTITIEAGYDSSNKTIFKGIITKQSIRIHGAEGSVLVVECRDEAVKMIVGRKSVTYSKQKDSDIISTIIGNYSGLSADVTATSTQWDEQVQYYTTDWDFVLSRAETNGMIVTTLNGKVSVFPPDNDTSSVLEIAYGNNLLEFNASLDSVTQLGSAKATSWDYTQQQTASGEATVSYAGPGNLSSKKLSEVVGLSEYDLQTTTPLESSDLTNWSKAALVKSAYSKIRGDVKFQGSDLVDPGKYITLAGLGDRFNGDHIISNVHHLIGHGNWITEVGIGLSPVWFTEEPDVMSPPASGLLPGVQGLFNATVKKMYEDPDSQYRVLVDIPLFDPNGEGLWARLTNFYSTSGAGTFFMPEVGDEVVVGFLNEDPRFPIILGSMYSSSNNKPFEGLDPNENNTIKAFVSKSGINIQFDDENKILTLQTPSKNTAIFSDEDKQITIQDQNDNSIVMSESGITIKSPKDITIEATQNLTLKGNTGVTIESSGGDVQIKGMNIKQSADMEYSAEGSMTASLQGGTQTTIKGAMVMIN</sequence>
<dbReference type="Proteomes" id="UP000244090">
    <property type="component" value="Unassembled WGS sequence"/>
</dbReference>
<dbReference type="InterPro" id="IPR006531">
    <property type="entry name" value="Gp5/Vgr_OB"/>
</dbReference>
<feature type="domain" description="Gp5/Type VI secretion system Vgr protein OB-fold" evidence="1">
    <location>
        <begin position="377"/>
        <end position="450"/>
    </location>
</feature>
<dbReference type="Pfam" id="PF04717">
    <property type="entry name" value="Phage_base_V"/>
    <property type="match status" value="1"/>
</dbReference>
<comment type="caution">
    <text evidence="2">The sequence shown here is derived from an EMBL/GenBank/DDBJ whole genome shotgun (WGS) entry which is preliminary data.</text>
</comment>
<dbReference type="AlphaFoldDB" id="A0A2T6C6Z3"/>
<dbReference type="SUPFAM" id="SSF69349">
    <property type="entry name" value="Phage fibre proteins"/>
    <property type="match status" value="1"/>
</dbReference>
<protein>
    <submittedName>
        <fullName evidence="2">Rhs element Vgr protein</fullName>
    </submittedName>
</protein>
<dbReference type="Gene3D" id="2.40.50.230">
    <property type="entry name" value="Gp5 N-terminal domain"/>
    <property type="match status" value="1"/>
</dbReference>
<evidence type="ECO:0000313" key="2">
    <source>
        <dbReference type="EMBL" id="PTX64055.1"/>
    </source>
</evidence>
<gene>
    <name evidence="2" type="ORF">C8N46_101665</name>
</gene>
<dbReference type="SUPFAM" id="SSF69255">
    <property type="entry name" value="gp5 N-terminal domain-like"/>
    <property type="match status" value="1"/>
</dbReference>
<dbReference type="RefSeq" id="WP_108113399.1">
    <property type="nucleotide sequence ID" value="NZ_QBKT01000001.1"/>
</dbReference>
<dbReference type="Pfam" id="PF05954">
    <property type="entry name" value="Phage_GPD"/>
    <property type="match status" value="1"/>
</dbReference>
<evidence type="ECO:0000313" key="3">
    <source>
        <dbReference type="Proteomes" id="UP000244090"/>
    </source>
</evidence>
<proteinExistence type="predicted"/>
<dbReference type="OrthoDB" id="1907165at2"/>
<organism evidence="2 3">
    <name type="scientific">Kordia periserrulae</name>
    <dbReference type="NCBI Taxonomy" id="701523"/>
    <lineage>
        <taxon>Bacteria</taxon>
        <taxon>Pseudomonadati</taxon>
        <taxon>Bacteroidota</taxon>
        <taxon>Flavobacteriia</taxon>
        <taxon>Flavobacteriales</taxon>
        <taxon>Flavobacteriaceae</taxon>
        <taxon>Kordia</taxon>
    </lineage>
</organism>
<reference evidence="2 3" key="1">
    <citation type="submission" date="2018-04" db="EMBL/GenBank/DDBJ databases">
        <title>Genomic Encyclopedia of Archaeal and Bacterial Type Strains, Phase II (KMG-II): from individual species to whole genera.</title>
        <authorList>
            <person name="Goeker M."/>
        </authorList>
    </citation>
    <scope>NUCLEOTIDE SEQUENCE [LARGE SCALE GENOMIC DNA]</scope>
    <source>
        <strain evidence="2 3">DSM 25731</strain>
    </source>
</reference>
<dbReference type="InterPro" id="IPR006533">
    <property type="entry name" value="T6SS_Vgr_RhsGE"/>
</dbReference>